<proteinExistence type="predicted"/>
<dbReference type="GO" id="GO:0020037">
    <property type="term" value="F:heme binding"/>
    <property type="evidence" value="ECO:0007669"/>
    <property type="project" value="InterPro"/>
</dbReference>
<evidence type="ECO:0000313" key="1">
    <source>
        <dbReference type="EMBL" id="MBB3184108.1"/>
    </source>
</evidence>
<evidence type="ECO:0000313" key="2">
    <source>
        <dbReference type="Proteomes" id="UP000563050"/>
    </source>
</evidence>
<dbReference type="AlphaFoldDB" id="A0A7W5DL14"/>
<dbReference type="GO" id="GO:0005506">
    <property type="term" value="F:iron ion binding"/>
    <property type="evidence" value="ECO:0007669"/>
    <property type="project" value="InterPro"/>
</dbReference>
<name>A0A7W5DL14_9GAMM</name>
<sequence length="185" mass="19683">MLLPPSRHSATRHGSRRFIVGLAGAVALGASAVSLAAEPVRPDLTPKLQGLLKQEMIQVEQAMQAVYSAIVQGRHAVVAEKGQSIHDSFILAQSLTEADRRDLKAAVPPAFLQMDAYLHELSASLAEAGRAEDTPRQVELFARMTESCVACHSAYVSDRFEGLEAPKVPAGWGLAPEASGDDAEG</sequence>
<dbReference type="SUPFAM" id="SSF47175">
    <property type="entry name" value="Cytochromes"/>
    <property type="match status" value="1"/>
</dbReference>
<dbReference type="Proteomes" id="UP000563050">
    <property type="component" value="Unassembled WGS sequence"/>
</dbReference>
<protein>
    <recommendedName>
        <fullName evidence="3">Cytochrome c</fullName>
    </recommendedName>
</protein>
<dbReference type="RefSeq" id="WP_183314046.1">
    <property type="nucleotide sequence ID" value="NZ_JACHXQ010000004.1"/>
</dbReference>
<keyword evidence="2" id="KW-1185">Reference proteome</keyword>
<dbReference type="GO" id="GO:0009055">
    <property type="term" value="F:electron transfer activity"/>
    <property type="evidence" value="ECO:0007669"/>
    <property type="project" value="InterPro"/>
</dbReference>
<gene>
    <name evidence="1" type="ORF">FHR95_001668</name>
</gene>
<accession>A0A7W5DL14</accession>
<comment type="caution">
    <text evidence="1">The sequence shown here is derived from an EMBL/GenBank/DDBJ whole genome shotgun (WGS) entry which is preliminary data.</text>
</comment>
<evidence type="ECO:0008006" key="3">
    <source>
        <dbReference type="Google" id="ProtNLM"/>
    </source>
</evidence>
<dbReference type="InterPro" id="IPR010980">
    <property type="entry name" value="Cyt_c/b562"/>
</dbReference>
<dbReference type="EMBL" id="JACHXQ010000004">
    <property type="protein sequence ID" value="MBB3184108.1"/>
    <property type="molecule type" value="Genomic_DNA"/>
</dbReference>
<dbReference type="GO" id="GO:0022900">
    <property type="term" value="P:electron transport chain"/>
    <property type="evidence" value="ECO:0007669"/>
    <property type="project" value="InterPro"/>
</dbReference>
<reference evidence="1 2" key="1">
    <citation type="submission" date="2020-08" db="EMBL/GenBank/DDBJ databases">
        <title>Genomic Encyclopedia of Type Strains, Phase III (KMG-III): the genomes of soil and plant-associated and newly described type strains.</title>
        <authorList>
            <person name="Whitman W."/>
        </authorList>
    </citation>
    <scope>NUCLEOTIDE SEQUENCE [LARGE SCALE GENOMIC DNA]</scope>
    <source>
        <strain evidence="1 2">CECT 7341</strain>
    </source>
</reference>
<organism evidence="1 2">
    <name type="scientific">Halomonas fontilapidosi</name>
    <dbReference type="NCBI Taxonomy" id="616675"/>
    <lineage>
        <taxon>Bacteria</taxon>
        <taxon>Pseudomonadati</taxon>
        <taxon>Pseudomonadota</taxon>
        <taxon>Gammaproteobacteria</taxon>
        <taxon>Oceanospirillales</taxon>
        <taxon>Halomonadaceae</taxon>
        <taxon>Halomonas</taxon>
    </lineage>
</organism>